<feature type="domain" description="G-protein coupled receptors family 3 profile" evidence="10">
    <location>
        <begin position="447"/>
        <end position="703"/>
    </location>
</feature>
<evidence type="ECO:0000313" key="11">
    <source>
        <dbReference type="EMBL" id="KAG0330107.1"/>
    </source>
</evidence>
<evidence type="ECO:0000256" key="2">
    <source>
        <dbReference type="ARBA" id="ARBA00022692"/>
    </source>
</evidence>
<dbReference type="PROSITE" id="PS50259">
    <property type="entry name" value="G_PROTEIN_RECEP_F3_4"/>
    <property type="match status" value="1"/>
</dbReference>
<evidence type="ECO:0000256" key="3">
    <source>
        <dbReference type="ARBA" id="ARBA00022989"/>
    </source>
</evidence>
<dbReference type="PRINTS" id="PR01176">
    <property type="entry name" value="GABABRECEPTR"/>
</dbReference>
<feature type="transmembrane region" description="Helical" evidence="9">
    <location>
        <begin position="516"/>
        <end position="535"/>
    </location>
</feature>
<keyword evidence="2 9" id="KW-0812">Transmembrane</keyword>
<dbReference type="InterPro" id="IPR017978">
    <property type="entry name" value="GPCR_3_C"/>
</dbReference>
<dbReference type="InterPro" id="IPR002455">
    <property type="entry name" value="GPCR3_GABA-B"/>
</dbReference>
<dbReference type="PANTHER" id="PTHR10519">
    <property type="entry name" value="GABA-B RECEPTOR"/>
    <property type="match status" value="1"/>
</dbReference>
<feature type="transmembrane region" description="Helical" evidence="9">
    <location>
        <begin position="447"/>
        <end position="471"/>
    </location>
</feature>
<evidence type="ECO:0000259" key="10">
    <source>
        <dbReference type="PROSITE" id="PS50259"/>
    </source>
</evidence>
<evidence type="ECO:0000256" key="1">
    <source>
        <dbReference type="ARBA" id="ARBA00004141"/>
    </source>
</evidence>
<organism evidence="11 12">
    <name type="scientific">Dissophora globulifera</name>
    <dbReference type="NCBI Taxonomy" id="979702"/>
    <lineage>
        <taxon>Eukaryota</taxon>
        <taxon>Fungi</taxon>
        <taxon>Fungi incertae sedis</taxon>
        <taxon>Mucoromycota</taxon>
        <taxon>Mortierellomycotina</taxon>
        <taxon>Mortierellomycetes</taxon>
        <taxon>Mortierellales</taxon>
        <taxon>Mortierellaceae</taxon>
        <taxon>Dissophora</taxon>
    </lineage>
</organism>
<dbReference type="Pfam" id="PF01094">
    <property type="entry name" value="ANF_receptor"/>
    <property type="match status" value="1"/>
</dbReference>
<dbReference type="Gene3D" id="3.40.50.2300">
    <property type="match status" value="2"/>
</dbReference>
<comment type="subcellular location">
    <subcellularLocation>
        <location evidence="1">Membrane</location>
        <topology evidence="1">Multi-pass membrane protein</topology>
    </subcellularLocation>
</comment>
<dbReference type="Pfam" id="PF00003">
    <property type="entry name" value="7tm_3"/>
    <property type="match status" value="1"/>
</dbReference>
<comment type="caution">
    <text evidence="11">The sequence shown here is derived from an EMBL/GenBank/DDBJ whole genome shotgun (WGS) entry which is preliminary data.</text>
</comment>
<dbReference type="GO" id="GO:0038039">
    <property type="term" value="C:G protein-coupled receptor heterodimeric complex"/>
    <property type="evidence" value="ECO:0007669"/>
    <property type="project" value="TreeGrafter"/>
</dbReference>
<dbReference type="InterPro" id="IPR000337">
    <property type="entry name" value="GPCR_3"/>
</dbReference>
<keyword evidence="8" id="KW-0807">Transducer</keyword>
<dbReference type="CDD" id="cd15047">
    <property type="entry name" value="7tmC_GABA-B-like"/>
    <property type="match status" value="1"/>
</dbReference>
<evidence type="ECO:0000313" key="12">
    <source>
        <dbReference type="Proteomes" id="UP000738325"/>
    </source>
</evidence>
<evidence type="ECO:0000256" key="6">
    <source>
        <dbReference type="ARBA" id="ARBA00023170"/>
    </source>
</evidence>
<keyword evidence="12" id="KW-1185">Reference proteome</keyword>
<dbReference type="Proteomes" id="UP000738325">
    <property type="component" value="Unassembled WGS sequence"/>
</dbReference>
<feature type="transmembrane region" description="Helical" evidence="9">
    <location>
        <begin position="606"/>
        <end position="626"/>
    </location>
</feature>
<dbReference type="GO" id="GO:0004965">
    <property type="term" value="F:G protein-coupled GABA receptor activity"/>
    <property type="evidence" value="ECO:0007669"/>
    <property type="project" value="InterPro"/>
</dbReference>
<keyword evidence="5 9" id="KW-0472">Membrane</keyword>
<dbReference type="OrthoDB" id="5984008at2759"/>
<name>A0A9P6RYF0_9FUNG</name>
<dbReference type="EMBL" id="JAAAIP010000006">
    <property type="protein sequence ID" value="KAG0330107.1"/>
    <property type="molecule type" value="Genomic_DNA"/>
</dbReference>
<accession>A0A9P6RYF0</accession>
<dbReference type="AlphaFoldDB" id="A0A9P6RYF0"/>
<sequence length="834" mass="91536">MTGANNSLYLTPNITSRDGLVEIKVGVLLPYSLPNNLTQQLAYSGTSAIRMAVREINEKHLIPGAYITLVLKDSFNGLDPDNSGASQAIFSTVSLLQTDGGVSGVIGDVSSALTVQSALLTSRLSVPQCSYSAGSTQLSSKEDYGFFIRTIPTELMFGRVMMDFVANRGWKTIAVFYTGDALGSEMMDSIALQARKRNISVGYRRAFWETGTSSDVGPGLDSLKESGQQIVLVAAVGTPQVRLITEAVRRGLVSKDYVWLTINQVTESLLEKERSTLKPIDINGLFMFDNMLRLHGYPPYEEFLDRWAALNPAEYPYAGERDITSNEAQAYSCMMVLAHGFANAVKGNWTALHLLAGGKLGEKLTPLDMNTNYTGPGGPMVFDEAGDVVYGNFILYNFQNGRVVEIGTSYSGALNVSSPPMYFDGTYSTPSDTAPLRVLNPTFGSPIGMVIILIAGLGIVFSLMTTAIVIVHRDAQVIKASSPLFCCFELCGFMLLYFSAIMGLDIPTKFLCIAKPFTLNVGFILVVSNIVAKNFRVYRIFHNIYVTKRVIRDSHLLKIVSIILTINIAIMAIWFTRTPPTLQQIVMEDFTTYWDCNSQTGDSTPYFVLLFVYNVALLLLATYLGYKNRNVAANYNECRQIAFVVYNILLSGCIAMPTVFLPQEQFLTKFFLTNVVLLFGTTVSLMFMFLPKLLKLFSQLNRNRQVMRGESGGSDSGGGAGAADSSLESLFNNRASWLNTASGNGVGSTIGGYIPGGRKGSVSSIDDSKNGTLKESHIGYMGVKFQNRYFPFLASWCMRRVILFPSDKYFTAFESVSVLCLGAGRMKCLLERQA</sequence>
<keyword evidence="3 9" id="KW-1133">Transmembrane helix</keyword>
<evidence type="ECO:0000256" key="9">
    <source>
        <dbReference type="SAM" id="Phobius"/>
    </source>
</evidence>
<proteinExistence type="predicted"/>
<keyword evidence="7" id="KW-0325">Glycoprotein</keyword>
<evidence type="ECO:0000256" key="5">
    <source>
        <dbReference type="ARBA" id="ARBA00023136"/>
    </source>
</evidence>
<gene>
    <name evidence="11" type="ORF">BGZ99_007969</name>
</gene>
<dbReference type="PRINTS" id="PR00248">
    <property type="entry name" value="GPCRMGR"/>
</dbReference>
<evidence type="ECO:0000256" key="7">
    <source>
        <dbReference type="ARBA" id="ARBA00023180"/>
    </source>
</evidence>
<keyword evidence="4" id="KW-0297">G-protein coupled receptor</keyword>
<feature type="transmembrane region" description="Helical" evidence="9">
    <location>
        <begin position="556"/>
        <end position="575"/>
    </location>
</feature>
<evidence type="ECO:0000256" key="8">
    <source>
        <dbReference type="ARBA" id="ARBA00023224"/>
    </source>
</evidence>
<feature type="transmembrane region" description="Helical" evidence="9">
    <location>
        <begin position="638"/>
        <end position="660"/>
    </location>
</feature>
<dbReference type="InterPro" id="IPR028082">
    <property type="entry name" value="Peripla_BP_I"/>
</dbReference>
<protein>
    <recommendedName>
        <fullName evidence="10">G-protein coupled receptors family 3 profile domain-containing protein</fullName>
    </recommendedName>
</protein>
<feature type="transmembrane region" description="Helical" evidence="9">
    <location>
        <begin position="483"/>
        <end position="504"/>
    </location>
</feature>
<feature type="transmembrane region" description="Helical" evidence="9">
    <location>
        <begin position="666"/>
        <end position="690"/>
    </location>
</feature>
<keyword evidence="6" id="KW-0675">Receptor</keyword>
<dbReference type="PANTHER" id="PTHR10519:SF20">
    <property type="entry name" value="G-PROTEIN COUPLED RECEPTOR 156-RELATED"/>
    <property type="match status" value="1"/>
</dbReference>
<evidence type="ECO:0000256" key="4">
    <source>
        <dbReference type="ARBA" id="ARBA00023040"/>
    </source>
</evidence>
<dbReference type="GO" id="GO:0007214">
    <property type="term" value="P:gamma-aminobutyric acid signaling pathway"/>
    <property type="evidence" value="ECO:0007669"/>
    <property type="project" value="TreeGrafter"/>
</dbReference>
<dbReference type="SUPFAM" id="SSF53822">
    <property type="entry name" value="Periplasmic binding protein-like I"/>
    <property type="match status" value="1"/>
</dbReference>
<dbReference type="InterPro" id="IPR001828">
    <property type="entry name" value="ANF_lig-bd_rcpt"/>
</dbReference>
<reference evidence="11" key="1">
    <citation type="journal article" date="2020" name="Fungal Divers.">
        <title>Resolving the Mortierellaceae phylogeny through synthesis of multi-gene phylogenetics and phylogenomics.</title>
        <authorList>
            <person name="Vandepol N."/>
            <person name="Liber J."/>
            <person name="Desiro A."/>
            <person name="Na H."/>
            <person name="Kennedy M."/>
            <person name="Barry K."/>
            <person name="Grigoriev I.V."/>
            <person name="Miller A.N."/>
            <person name="O'Donnell K."/>
            <person name="Stajich J.E."/>
            <person name="Bonito G."/>
        </authorList>
    </citation>
    <scope>NUCLEOTIDE SEQUENCE</scope>
    <source>
        <strain evidence="11">REB-010B</strain>
    </source>
</reference>